<comment type="caution">
    <text evidence="9">The sequence shown here is derived from an EMBL/GenBank/DDBJ whole genome shotgun (WGS) entry which is preliminary data.</text>
</comment>
<dbReference type="Gene3D" id="2.30.30.940">
    <property type="match status" value="1"/>
</dbReference>
<organism evidence="9 10">
    <name type="scientific">Symbiodinium necroappetens</name>
    <dbReference type="NCBI Taxonomy" id="1628268"/>
    <lineage>
        <taxon>Eukaryota</taxon>
        <taxon>Sar</taxon>
        <taxon>Alveolata</taxon>
        <taxon>Dinophyceae</taxon>
        <taxon>Suessiales</taxon>
        <taxon>Symbiodiniaceae</taxon>
        <taxon>Symbiodinium</taxon>
    </lineage>
</organism>
<evidence type="ECO:0000256" key="5">
    <source>
        <dbReference type="ARBA" id="ARBA00022801"/>
    </source>
</evidence>
<evidence type="ECO:0000259" key="8">
    <source>
        <dbReference type="PROSITE" id="PS50235"/>
    </source>
</evidence>
<evidence type="ECO:0000313" key="10">
    <source>
        <dbReference type="Proteomes" id="UP000601435"/>
    </source>
</evidence>
<comment type="catalytic activity">
    <reaction evidence="1">
        <text>Thiol-dependent hydrolysis of ester, thioester, amide, peptide and isopeptide bonds formed by the C-terminal Gly of ubiquitin (a 76-residue protein attached to proteins as an intracellular targeting signal).</text>
        <dbReference type="EC" id="3.4.19.12"/>
    </reaction>
</comment>
<dbReference type="EC" id="3.4.19.12" evidence="2"/>
<evidence type="ECO:0000256" key="7">
    <source>
        <dbReference type="SAM" id="MobiDB-lite"/>
    </source>
</evidence>
<dbReference type="Pfam" id="PF13245">
    <property type="entry name" value="AAA_19"/>
    <property type="match status" value="1"/>
</dbReference>
<keyword evidence="3" id="KW-0645">Protease</keyword>
<evidence type="ECO:0000256" key="1">
    <source>
        <dbReference type="ARBA" id="ARBA00000707"/>
    </source>
</evidence>
<dbReference type="CDD" id="cd02257">
    <property type="entry name" value="Peptidase_C19"/>
    <property type="match status" value="1"/>
</dbReference>
<reference evidence="9" key="1">
    <citation type="submission" date="2021-02" db="EMBL/GenBank/DDBJ databases">
        <authorList>
            <person name="Dougan E. K."/>
            <person name="Rhodes N."/>
            <person name="Thang M."/>
            <person name="Chan C."/>
        </authorList>
    </citation>
    <scope>NUCLEOTIDE SEQUENCE</scope>
</reference>
<dbReference type="GO" id="GO:0005634">
    <property type="term" value="C:nucleus"/>
    <property type="evidence" value="ECO:0007669"/>
    <property type="project" value="TreeGrafter"/>
</dbReference>
<feature type="compositionally biased region" description="Acidic residues" evidence="7">
    <location>
        <begin position="2017"/>
        <end position="2030"/>
    </location>
</feature>
<dbReference type="InterPro" id="IPR001394">
    <property type="entry name" value="Peptidase_C19_UCH"/>
</dbReference>
<feature type="region of interest" description="Disordered" evidence="7">
    <location>
        <begin position="582"/>
        <end position="652"/>
    </location>
</feature>
<accession>A0A813B7I4</accession>
<dbReference type="InterPro" id="IPR028889">
    <property type="entry name" value="USP"/>
</dbReference>
<protein>
    <recommendedName>
        <fullName evidence="2">ubiquitinyl hydrolase 1</fullName>
        <ecNumber evidence="2">3.4.19.12</ecNumber>
    </recommendedName>
</protein>
<keyword evidence="10" id="KW-1185">Reference proteome</keyword>
<feature type="region of interest" description="Disordered" evidence="7">
    <location>
        <begin position="134"/>
        <end position="158"/>
    </location>
</feature>
<dbReference type="PANTHER" id="PTHR24006:SF687">
    <property type="entry name" value="UBIQUITIN CARBOXYL-TERMINAL HYDROLASE 10"/>
    <property type="match status" value="1"/>
</dbReference>
<dbReference type="GO" id="GO:0006508">
    <property type="term" value="P:proteolysis"/>
    <property type="evidence" value="ECO:0007669"/>
    <property type="project" value="UniProtKB-KW"/>
</dbReference>
<dbReference type="InterPro" id="IPR018200">
    <property type="entry name" value="USP_CS"/>
</dbReference>
<dbReference type="Gene3D" id="3.40.50.300">
    <property type="entry name" value="P-loop containing nucleotide triphosphate hydrolases"/>
    <property type="match status" value="2"/>
</dbReference>
<gene>
    <name evidence="9" type="primary">Usp17ld</name>
    <name evidence="9" type="ORF">SNEC2469_LOCUS29836</name>
</gene>
<feature type="region of interest" description="Disordered" evidence="7">
    <location>
        <begin position="1989"/>
        <end position="2051"/>
    </location>
</feature>
<proteinExistence type="predicted"/>
<dbReference type="EMBL" id="CAJNJA010068031">
    <property type="protein sequence ID" value="CAE7893736.1"/>
    <property type="molecule type" value="Genomic_DNA"/>
</dbReference>
<dbReference type="Gene3D" id="3.90.70.10">
    <property type="entry name" value="Cysteine proteinases"/>
    <property type="match status" value="1"/>
</dbReference>
<keyword evidence="6" id="KW-0788">Thiol protease</keyword>
<evidence type="ECO:0000256" key="3">
    <source>
        <dbReference type="ARBA" id="ARBA00022670"/>
    </source>
</evidence>
<dbReference type="PROSITE" id="PS50235">
    <property type="entry name" value="USP_3"/>
    <property type="match status" value="1"/>
</dbReference>
<dbReference type="GO" id="GO:0016579">
    <property type="term" value="P:protein deubiquitination"/>
    <property type="evidence" value="ECO:0007669"/>
    <property type="project" value="InterPro"/>
</dbReference>
<evidence type="ECO:0000313" key="9">
    <source>
        <dbReference type="EMBL" id="CAE7893736.1"/>
    </source>
</evidence>
<dbReference type="GO" id="GO:0004843">
    <property type="term" value="F:cysteine-type deubiquitinase activity"/>
    <property type="evidence" value="ECO:0007669"/>
    <property type="project" value="UniProtKB-EC"/>
</dbReference>
<feature type="domain" description="USP" evidence="8">
    <location>
        <begin position="272"/>
        <end position="542"/>
    </location>
</feature>
<evidence type="ECO:0000256" key="6">
    <source>
        <dbReference type="ARBA" id="ARBA00022807"/>
    </source>
</evidence>
<dbReference type="SUPFAM" id="SSF54001">
    <property type="entry name" value="Cysteine proteinases"/>
    <property type="match status" value="1"/>
</dbReference>
<dbReference type="GO" id="GO:0005829">
    <property type="term" value="C:cytosol"/>
    <property type="evidence" value="ECO:0007669"/>
    <property type="project" value="TreeGrafter"/>
</dbReference>
<dbReference type="InterPro" id="IPR038765">
    <property type="entry name" value="Papain-like_cys_pep_sf"/>
</dbReference>
<dbReference type="PROSITE" id="PS00973">
    <property type="entry name" value="USP_2"/>
    <property type="match status" value="1"/>
</dbReference>
<evidence type="ECO:0000256" key="4">
    <source>
        <dbReference type="ARBA" id="ARBA00022786"/>
    </source>
</evidence>
<dbReference type="SUPFAM" id="SSF52540">
    <property type="entry name" value="P-loop containing nucleoside triphosphate hydrolases"/>
    <property type="match status" value="2"/>
</dbReference>
<dbReference type="Proteomes" id="UP000601435">
    <property type="component" value="Unassembled WGS sequence"/>
</dbReference>
<keyword evidence="5" id="KW-0378">Hydrolase</keyword>
<sequence>MSEGLLGAFSSDAAANTQPTEKRRVKLFPWDSVATQLLEPYGESNFDTLSLKKLYEATARGNKSAAYHSHLCAPMDTDAWHVGAGISQTAAALLAAIGKFRSKEMKAIMKEELYAKVEEELVGLEPTLKRLNMGKGSQTQKDTGSFREAKRQKTSHTTDLPIESTPEEIKQAALAFHQWLKQPQSAFRSLLFILAGSNTYYTGHVAETTARAVVEQKPLSQADFQTAMVARKTEAPEATATAAASSASALWLQSCPYLRTTDHVVIMAGNTVGFRNLGTSCFLNAGLQAVLGVQPLVRAINEGTGDEEVALQRLLARLATNTEAFVPTEVTNRYYRHRQEDVTEFLGKLLEKCFGCHEFLYGSEWSSFQCQHCGYRRLLRVDNFDRIQLPILGMKSVQEALDAYLSQSTVTEDAANWFCLTTDCLTNGLAEKSPLHVSGIDSWPKVLVLSLKRWNWNLDEVVAHKIFVDKVLQTAECTYDLCSLATHIGRRPDSGHYMAYRRDAFGFLKFDDHEVTRLAPAKEDDFVTVAAEKVYVLFYVKRDHIPPENTQARPSKFRRLASHKIPEPAQADAIDIDTDSDVVVQQDSQPSRPPPVPSETATATKQVIDLDSESDVVTEKDVPGQPSAEAASDDYDIPALAPAPTSKEQDHLTGTPLLRFSHDERLRIQEVLQDCSTVREATAALAVTVPRLTVKDKQAAGYLSRKTLRNWLQNPGSFRKALSKATNQRPEARVHSARSGSTRAALSDADKIIIRDALGAAQSLNHLLHILTERLDEFSAVDTAAPKYIPTNTLREWMSRPTIGRWFEAVELDTWDAEFDRTFTVAMTKPAKREPSSLGTESKDDQCLVYGSWTFCPDCGRRRPRSHVTSREAVNSAVKCKPQCDLQAEDLLQPPSATLGAKKLQGYVTPMSQNWEALLAHLEATGLPLLTALTKEDLDSLTIVDLKLAYRSRRGGHAEITSKQKQTVIRARWKPMLLTEVSRSQKAAAAFDWLRNNNSTYAAWVEKHMQRRQEGASGQADWREIPTAELLLNSPGVEVAARPWLYPLASFAETDLATRLKELGWIAKNSTVSIRQSFMRKITSRCLDYCRDFRLHCLLYDVCMAKSITSIIHIANKMHIAPEQAASQQDSFEGYWWLQIRKMEDVCRREFELTEDMSQSLPNIFFTVAPAEWRYLLPDGLMFADSLSDQQALLTLHLYHTLEAMLEKHLLKEGSSLRQIGLDKIKHWSFRFEFQSRGTLHIHAVLWSQLLPGWSAEDITGRTDGPGSAFVRLLETLFKSRADVQCGDGNHCLLRYVAGYVAKASDALQFSKHQSLGEGQWRQAYRLICKKSPTEQEILMEFAGLAMVKHSFSGVDVFAPIPGSCASNNSRRQYRAYQHHLRPRQDEPGDARQLTFIQWLRQFQLTTDDPEDMSVHRRNIAGPARNKIAGVAMQFPYELLDIYLGAWAASCLPGMAEERLLPSVPDELDLPGYEYELARRRSLLAPDGARHLKSVLCLNEFQLDGANGLVYNPDVAKLLSAIEPELALRGLNDDRIATFKAKIEATHLLLLKIRDGEENHELWSVRKLPGLPARQWSPEQQQVLDFVKQALRLQDAAEADRDCRLLHISGSPGTGKTEVVIAAAELALADNCKVLIGGPIGLLVAMYKLRLPVTDNLCMETIHSAFKITRDADAAYIPPGRLRRYDVIILDEISQIDEFVWGRIKVALNELHPVPLVLFVGDEQQLQPVHGQPQLLLDLASLTEAGKAQHIRLRQHELARSVDPTMLAFLDKIRTRQPTRSELEEFFRGRVWDSNFRDAVKKSFDIERNTGNKFMFLTVANKPAADLNQARLELEFPEEARRLSNGEGLPGEIGNILLTANMRVRLTHNVNKEEGFVNGNTGTIRKVLRRDVFIMESSQQTCILVYPITVKGRKYLPVAYGYATTMRRAQGATMEAIGLLFDRRVPDRGYAYVGTSRAKSSSMIFHLGRLRQTDWLPVGGNPNEEHASLSVFSESSGEQEESEAPPTESPEAASIDFDVEHESMEDEDFLTADSPEPGSSDFEHWPDDCIG</sequence>
<name>A0A813B7I4_9DINO</name>
<feature type="compositionally biased region" description="Basic and acidic residues" evidence="7">
    <location>
        <begin position="2041"/>
        <end position="2051"/>
    </location>
</feature>
<feature type="compositionally biased region" description="Low complexity" evidence="7">
    <location>
        <begin position="2004"/>
        <end position="2014"/>
    </location>
</feature>
<dbReference type="PANTHER" id="PTHR24006">
    <property type="entry name" value="UBIQUITIN CARBOXYL-TERMINAL HYDROLASE"/>
    <property type="match status" value="1"/>
</dbReference>
<evidence type="ECO:0000256" key="2">
    <source>
        <dbReference type="ARBA" id="ARBA00012759"/>
    </source>
</evidence>
<dbReference type="InterPro" id="IPR050164">
    <property type="entry name" value="Peptidase_C19"/>
</dbReference>
<dbReference type="OrthoDB" id="420187at2759"/>
<dbReference type="Pfam" id="PF00443">
    <property type="entry name" value="UCH"/>
    <property type="match status" value="1"/>
</dbReference>
<keyword evidence="4" id="KW-0833">Ubl conjugation pathway</keyword>
<dbReference type="InterPro" id="IPR027417">
    <property type="entry name" value="P-loop_NTPase"/>
</dbReference>